<organism evidence="3 4">
    <name type="scientific">Slackia equolifaciens</name>
    <dbReference type="NCBI Taxonomy" id="498718"/>
    <lineage>
        <taxon>Bacteria</taxon>
        <taxon>Bacillati</taxon>
        <taxon>Actinomycetota</taxon>
        <taxon>Coriobacteriia</taxon>
        <taxon>Eggerthellales</taxon>
        <taxon>Eggerthellaceae</taxon>
        <taxon>Slackia</taxon>
    </lineage>
</organism>
<dbReference type="RefSeq" id="WP_123207872.1">
    <property type="nucleotide sequence ID" value="NZ_JBHTHO010000011.1"/>
</dbReference>
<keyword evidence="4" id="KW-1185">Reference proteome</keyword>
<dbReference type="InterPro" id="IPR051266">
    <property type="entry name" value="CLCR"/>
</dbReference>
<dbReference type="Pfam" id="PF12450">
    <property type="entry name" value="vWF_A"/>
    <property type="match status" value="1"/>
</dbReference>
<dbReference type="InterPro" id="IPR022156">
    <property type="entry name" value="Uncharacterised_YfbK_N"/>
</dbReference>
<gene>
    <name evidence="3" type="ORF">DMP06_00980</name>
</gene>
<dbReference type="SMART" id="SM00327">
    <property type="entry name" value="VWA"/>
    <property type="match status" value="1"/>
</dbReference>
<sequence length="620" mass="65732">MKSENTPVKSHRSIKALAIAACTLLAAGALIWLGCSALTSSTSANDSLLGAPLGDSASTSGGSSSATASATESYYAPEPYTPFNTEEYAYRDEPGFISVAAQPLSTLSADVDTASYCNLRRMVTDGATCDMVPAGAIRTEEMLNYFDYDYASPTDDNLFSVTARAGVCPWNPETLLLVMGFSTEAREAADPQGTNLVFLIDTSGSMDSYDKLPLLQEALGKLVEQLDERDRVSIVTYSGDESIVLEGASGADQHAIMHTVYGLVAYGSTNGEAGLATAYEVAERNFIEGGVNRIVMASDGDLNVGITSESDLHDFVEQKRESGVYLSVLGFGSGNYKDTKMEVLADHGNGTYHYIDCLDEAKRVFGEDLRSNFVPLADDVKVQVEFNPAQVKAYRLIGYENRTLAAEDFTDDAADAGEVGAGHQFTVAYEVVPAGSSFEIDEPALKYGGMSGKDGASGSSGSWRDANPEAAATETAFATEVEPDSSAAARSAALTPKAGQENAEAAGILIDGSLESEWLTCSVRYKPAGRNESVQQQAVVDASAFSTSPGTDWQFAAAVIECSMVLRNSDYMGTATLDGALQLAQESASGAFAEERQGFAALIERIHDNAARLDDTYPSW</sequence>
<dbReference type="PROSITE" id="PS50234">
    <property type="entry name" value="VWFA"/>
    <property type="match status" value="1"/>
</dbReference>
<feature type="domain" description="VWFA" evidence="2">
    <location>
        <begin position="195"/>
        <end position="380"/>
    </location>
</feature>
<dbReference type="PROSITE" id="PS51257">
    <property type="entry name" value="PROKAR_LIPOPROTEIN"/>
    <property type="match status" value="1"/>
</dbReference>
<dbReference type="OrthoDB" id="3170630at2"/>
<dbReference type="PANTHER" id="PTHR10579:SF43">
    <property type="entry name" value="ZINC FINGER (C3HC4-TYPE RING FINGER) FAMILY PROTEIN"/>
    <property type="match status" value="1"/>
</dbReference>
<dbReference type="Pfam" id="PF00092">
    <property type="entry name" value="VWA"/>
    <property type="match status" value="1"/>
</dbReference>
<accession>A0A3N0B4H3</accession>
<evidence type="ECO:0000259" key="2">
    <source>
        <dbReference type="PROSITE" id="PS50234"/>
    </source>
</evidence>
<comment type="caution">
    <text evidence="3">The sequence shown here is derived from an EMBL/GenBank/DDBJ whole genome shotgun (WGS) entry which is preliminary data.</text>
</comment>
<dbReference type="AlphaFoldDB" id="A0A3N0B4H3"/>
<dbReference type="InterPro" id="IPR002035">
    <property type="entry name" value="VWF_A"/>
</dbReference>
<reference evidence="4" key="1">
    <citation type="submission" date="2018-05" db="EMBL/GenBank/DDBJ databases">
        <title>Genome Sequencing of selected type strains of the family Eggerthellaceae.</title>
        <authorList>
            <person name="Danylec N."/>
            <person name="Stoll D.A."/>
            <person name="Doetsch A."/>
            <person name="Huch M."/>
        </authorList>
    </citation>
    <scope>NUCLEOTIDE SEQUENCE [LARGE SCALE GENOMIC DNA]</scope>
    <source>
        <strain evidence="4">DSM 24851</strain>
    </source>
</reference>
<dbReference type="CDD" id="cd01465">
    <property type="entry name" value="vWA_subgroup"/>
    <property type="match status" value="1"/>
</dbReference>
<evidence type="ECO:0000313" key="3">
    <source>
        <dbReference type="EMBL" id="RNL42013.1"/>
    </source>
</evidence>
<dbReference type="InterPro" id="IPR021908">
    <property type="entry name" value="YfbK_C"/>
</dbReference>
<dbReference type="EMBL" id="QIBX01000001">
    <property type="protein sequence ID" value="RNL42013.1"/>
    <property type="molecule type" value="Genomic_DNA"/>
</dbReference>
<dbReference type="Proteomes" id="UP000269591">
    <property type="component" value="Unassembled WGS sequence"/>
</dbReference>
<proteinExistence type="predicted"/>
<evidence type="ECO:0000256" key="1">
    <source>
        <dbReference type="SAM" id="MobiDB-lite"/>
    </source>
</evidence>
<feature type="region of interest" description="Disordered" evidence="1">
    <location>
        <begin position="449"/>
        <end position="470"/>
    </location>
</feature>
<dbReference type="PANTHER" id="PTHR10579">
    <property type="entry name" value="CALCIUM-ACTIVATED CHLORIDE CHANNEL REGULATOR"/>
    <property type="match status" value="1"/>
</dbReference>
<dbReference type="InterPro" id="IPR036465">
    <property type="entry name" value="vWFA_dom_sf"/>
</dbReference>
<dbReference type="SUPFAM" id="SSF53300">
    <property type="entry name" value="vWA-like"/>
    <property type="match status" value="1"/>
</dbReference>
<protein>
    <submittedName>
        <fullName evidence="3">VWA domain-containing protein</fullName>
    </submittedName>
</protein>
<dbReference type="Gene3D" id="3.40.50.410">
    <property type="entry name" value="von Willebrand factor, type A domain"/>
    <property type="match status" value="1"/>
</dbReference>
<name>A0A3N0B4H3_9ACTN</name>
<dbReference type="Pfam" id="PF12034">
    <property type="entry name" value="YfbK_C"/>
    <property type="match status" value="2"/>
</dbReference>
<feature type="compositionally biased region" description="Low complexity" evidence="1">
    <location>
        <begin position="453"/>
        <end position="462"/>
    </location>
</feature>
<evidence type="ECO:0000313" key="4">
    <source>
        <dbReference type="Proteomes" id="UP000269591"/>
    </source>
</evidence>